<protein>
    <submittedName>
        <fullName evidence="2">Uncharacterized protein</fullName>
    </submittedName>
</protein>
<evidence type="ECO:0000313" key="3">
    <source>
        <dbReference type="Proteomes" id="UP001454036"/>
    </source>
</evidence>
<dbReference type="AlphaFoldDB" id="A0AAV3NS77"/>
<dbReference type="EMBL" id="BAABME010000193">
    <property type="protein sequence ID" value="GAA0140547.1"/>
    <property type="molecule type" value="Genomic_DNA"/>
</dbReference>
<reference evidence="2 3" key="1">
    <citation type="submission" date="2024-01" db="EMBL/GenBank/DDBJ databases">
        <title>The complete chloroplast genome sequence of Lithospermum erythrorhizon: insights into the phylogenetic relationship among Boraginaceae species and the maternal lineages of purple gromwells.</title>
        <authorList>
            <person name="Okada T."/>
            <person name="Watanabe K."/>
        </authorList>
    </citation>
    <scope>NUCLEOTIDE SEQUENCE [LARGE SCALE GENOMIC DNA]</scope>
</reference>
<sequence length="73" mass="8582">MAKHMQRQEESLSHMAEKVEDASGLSTSKVLAVRWRWESHVAHCPLHRNMQQRWNKSIPHGQAVRPLIEMERV</sequence>
<feature type="compositionally biased region" description="Basic and acidic residues" evidence="1">
    <location>
        <begin position="1"/>
        <end position="21"/>
    </location>
</feature>
<keyword evidence="3" id="KW-1185">Reference proteome</keyword>
<name>A0AAV3NS77_LITER</name>
<proteinExistence type="predicted"/>
<evidence type="ECO:0000313" key="2">
    <source>
        <dbReference type="EMBL" id="GAA0140547.1"/>
    </source>
</evidence>
<evidence type="ECO:0000256" key="1">
    <source>
        <dbReference type="SAM" id="MobiDB-lite"/>
    </source>
</evidence>
<gene>
    <name evidence="2" type="ORF">LIER_01868</name>
</gene>
<organism evidence="2 3">
    <name type="scientific">Lithospermum erythrorhizon</name>
    <name type="common">Purple gromwell</name>
    <name type="synonym">Lithospermum officinale var. erythrorhizon</name>
    <dbReference type="NCBI Taxonomy" id="34254"/>
    <lineage>
        <taxon>Eukaryota</taxon>
        <taxon>Viridiplantae</taxon>
        <taxon>Streptophyta</taxon>
        <taxon>Embryophyta</taxon>
        <taxon>Tracheophyta</taxon>
        <taxon>Spermatophyta</taxon>
        <taxon>Magnoliopsida</taxon>
        <taxon>eudicotyledons</taxon>
        <taxon>Gunneridae</taxon>
        <taxon>Pentapetalae</taxon>
        <taxon>asterids</taxon>
        <taxon>lamiids</taxon>
        <taxon>Boraginales</taxon>
        <taxon>Boraginaceae</taxon>
        <taxon>Boraginoideae</taxon>
        <taxon>Lithospermeae</taxon>
        <taxon>Lithospermum</taxon>
    </lineage>
</organism>
<feature type="region of interest" description="Disordered" evidence="1">
    <location>
        <begin position="1"/>
        <end position="25"/>
    </location>
</feature>
<comment type="caution">
    <text evidence="2">The sequence shown here is derived from an EMBL/GenBank/DDBJ whole genome shotgun (WGS) entry which is preliminary data.</text>
</comment>
<dbReference type="Proteomes" id="UP001454036">
    <property type="component" value="Unassembled WGS sequence"/>
</dbReference>
<accession>A0AAV3NS77</accession>